<dbReference type="Proteomes" id="UP001215231">
    <property type="component" value="Chromosome"/>
</dbReference>
<dbReference type="EMBL" id="CP059693">
    <property type="protein sequence ID" value="WDE10837.1"/>
    <property type="molecule type" value="Genomic_DNA"/>
</dbReference>
<protein>
    <submittedName>
        <fullName evidence="2">Hemerythrin domain-containing protein</fullName>
    </submittedName>
</protein>
<keyword evidence="3" id="KW-1185">Reference proteome</keyword>
<gene>
    <name evidence="2" type="ORF">H3N35_21710</name>
</gene>
<feature type="domain" description="Hemerythrin-like" evidence="1">
    <location>
        <begin position="5"/>
        <end position="126"/>
    </location>
</feature>
<name>A0ABY7VBU0_9GAMM</name>
<dbReference type="Pfam" id="PF01814">
    <property type="entry name" value="Hemerythrin"/>
    <property type="match status" value="1"/>
</dbReference>
<dbReference type="Gene3D" id="1.20.120.520">
    <property type="entry name" value="nmb1532 protein domain like"/>
    <property type="match status" value="1"/>
</dbReference>
<accession>A0ABY7VBU0</accession>
<proteinExistence type="predicted"/>
<reference evidence="2 3" key="1">
    <citation type="journal article" date="2022" name="Mar. Drugs">
        <title>Bioassay-Guided Fractionation Leads to the Detection of Cholic Acid Generated by the Rare Thalassomonas sp.</title>
        <authorList>
            <person name="Pheiffer F."/>
            <person name="Schneider Y.K."/>
            <person name="Hansen E.H."/>
            <person name="Andersen J.H."/>
            <person name="Isaksson J."/>
            <person name="Busche T."/>
            <person name="R C."/>
            <person name="Kalinowski J."/>
            <person name="Zyl L.V."/>
            <person name="Trindade M."/>
        </authorList>
    </citation>
    <scope>NUCLEOTIDE SEQUENCE [LARGE SCALE GENOMIC DNA]</scope>
    <source>
        <strain evidence="2 3">A5K-61T</strain>
    </source>
</reference>
<sequence length="133" mass="14555">MSPLIKELIAEHLEITQALNKVKQSGVQSQEGRDTLLAAKKALLAHLEKEDRLLYPALNRAAQSNKSLKRTLAVFAADMATVSGSALAFFDKYAGDSSGMAFAKDFGGLFATLSQRIRKEENILYKKHDEVSG</sequence>
<dbReference type="RefSeq" id="WP_274050900.1">
    <property type="nucleotide sequence ID" value="NZ_CP059693.1"/>
</dbReference>
<evidence type="ECO:0000259" key="1">
    <source>
        <dbReference type="Pfam" id="PF01814"/>
    </source>
</evidence>
<evidence type="ECO:0000313" key="3">
    <source>
        <dbReference type="Proteomes" id="UP001215231"/>
    </source>
</evidence>
<dbReference type="InterPro" id="IPR012312">
    <property type="entry name" value="Hemerythrin-like"/>
</dbReference>
<evidence type="ECO:0000313" key="2">
    <source>
        <dbReference type="EMBL" id="WDE10837.1"/>
    </source>
</evidence>
<organism evidence="2 3">
    <name type="scientific">Thalassomonas haliotis</name>
    <dbReference type="NCBI Taxonomy" id="485448"/>
    <lineage>
        <taxon>Bacteria</taxon>
        <taxon>Pseudomonadati</taxon>
        <taxon>Pseudomonadota</taxon>
        <taxon>Gammaproteobacteria</taxon>
        <taxon>Alteromonadales</taxon>
        <taxon>Colwelliaceae</taxon>
        <taxon>Thalassomonas</taxon>
    </lineage>
</organism>